<dbReference type="SMART" id="SM00228">
    <property type="entry name" value="PDZ"/>
    <property type="match status" value="2"/>
</dbReference>
<evidence type="ECO:0000256" key="9">
    <source>
        <dbReference type="ARBA" id="ARBA00023049"/>
    </source>
</evidence>
<dbReference type="Pfam" id="PF02163">
    <property type="entry name" value="Peptidase_M50"/>
    <property type="match status" value="1"/>
</dbReference>
<evidence type="ECO:0000256" key="10">
    <source>
        <dbReference type="ARBA" id="ARBA00023136"/>
    </source>
</evidence>
<evidence type="ECO:0000256" key="7">
    <source>
        <dbReference type="ARBA" id="ARBA00022833"/>
    </source>
</evidence>
<reference evidence="13 14" key="1">
    <citation type="journal article" date="2017" name="Environ. Microbiol.">
        <title>Genomic and physiological analyses of 'Reinekea forsetii' reveal a versatile opportunistic lifestyle during spring algae blooms.</title>
        <authorList>
            <person name="Avci B."/>
            <person name="Hahnke R.L."/>
            <person name="Chafee M."/>
            <person name="Fischer T."/>
            <person name="Gruber-Vodicka H."/>
            <person name="Tegetmeyer H.E."/>
            <person name="Harder J."/>
            <person name="Fuchs B.M."/>
            <person name="Amann R.I."/>
            <person name="Teeling H."/>
        </authorList>
    </citation>
    <scope>NUCLEOTIDE SEQUENCE [LARGE SCALE GENOMIC DNA]</scope>
    <source>
        <strain evidence="13 14">Hel1_31_D35</strain>
    </source>
</reference>
<feature type="transmembrane region" description="Helical" evidence="11">
    <location>
        <begin position="97"/>
        <end position="119"/>
    </location>
</feature>
<dbReference type="PANTHER" id="PTHR42837">
    <property type="entry name" value="REGULATOR OF SIGMA-E PROTEASE RSEP"/>
    <property type="match status" value="1"/>
</dbReference>
<dbReference type="NCBIfam" id="TIGR00054">
    <property type="entry name" value="RIP metalloprotease RseP"/>
    <property type="match status" value="1"/>
</dbReference>
<keyword evidence="14" id="KW-1185">Reference proteome</keyword>
<evidence type="ECO:0000256" key="8">
    <source>
        <dbReference type="ARBA" id="ARBA00022989"/>
    </source>
</evidence>
<protein>
    <recommendedName>
        <fullName evidence="11">Zinc metalloprotease</fullName>
        <ecNumber evidence="11">3.4.24.-</ecNumber>
    </recommendedName>
</protein>
<evidence type="ECO:0000313" key="14">
    <source>
        <dbReference type="Proteomes" id="UP000229757"/>
    </source>
</evidence>
<feature type="transmembrane region" description="Helical" evidence="11">
    <location>
        <begin position="377"/>
        <end position="399"/>
    </location>
</feature>
<feature type="transmembrane region" description="Helical" evidence="11">
    <location>
        <begin position="6"/>
        <end position="28"/>
    </location>
</feature>
<dbReference type="InterPro" id="IPR041489">
    <property type="entry name" value="PDZ_6"/>
</dbReference>
<keyword evidence="8 11" id="KW-1133">Transmembrane helix</keyword>
<name>A0A2K8KPZ9_9GAMM</name>
<keyword evidence="4" id="KW-0645">Protease</keyword>
<proteinExistence type="inferred from homology"/>
<evidence type="ECO:0000256" key="3">
    <source>
        <dbReference type="ARBA" id="ARBA00007931"/>
    </source>
</evidence>
<feature type="transmembrane region" description="Helical" evidence="11">
    <location>
        <begin position="420"/>
        <end position="442"/>
    </location>
</feature>
<dbReference type="GO" id="GO:0016020">
    <property type="term" value="C:membrane"/>
    <property type="evidence" value="ECO:0007669"/>
    <property type="project" value="UniProtKB-SubCell"/>
</dbReference>
<organism evidence="13 14">
    <name type="scientific">Reinekea forsetii</name>
    <dbReference type="NCBI Taxonomy" id="1336806"/>
    <lineage>
        <taxon>Bacteria</taxon>
        <taxon>Pseudomonadati</taxon>
        <taxon>Pseudomonadota</taxon>
        <taxon>Gammaproteobacteria</taxon>
        <taxon>Oceanospirillales</taxon>
        <taxon>Saccharospirillaceae</taxon>
        <taxon>Reinekea</taxon>
    </lineage>
</organism>
<keyword evidence="6 11" id="KW-0378">Hydrolase</keyword>
<evidence type="ECO:0000256" key="11">
    <source>
        <dbReference type="RuleBase" id="RU362031"/>
    </source>
</evidence>
<dbReference type="SUPFAM" id="SSF50156">
    <property type="entry name" value="PDZ domain-like"/>
    <property type="match status" value="2"/>
</dbReference>
<dbReference type="InterPro" id="IPR036034">
    <property type="entry name" value="PDZ_sf"/>
</dbReference>
<gene>
    <name evidence="13" type="primary">rseP</name>
    <name evidence="13" type="ORF">REIFOR_00942</name>
</gene>
<dbReference type="PROSITE" id="PS50106">
    <property type="entry name" value="PDZ"/>
    <property type="match status" value="1"/>
</dbReference>
<dbReference type="GO" id="GO:0004222">
    <property type="term" value="F:metalloendopeptidase activity"/>
    <property type="evidence" value="ECO:0007669"/>
    <property type="project" value="InterPro"/>
</dbReference>
<dbReference type="Gene3D" id="2.30.42.10">
    <property type="match status" value="2"/>
</dbReference>
<dbReference type="InterPro" id="IPR004387">
    <property type="entry name" value="Pept_M50_Zn"/>
</dbReference>
<dbReference type="GO" id="GO:0006508">
    <property type="term" value="P:proteolysis"/>
    <property type="evidence" value="ECO:0007669"/>
    <property type="project" value="UniProtKB-KW"/>
</dbReference>
<accession>A0A2K8KPZ9</accession>
<dbReference type="InterPro" id="IPR008915">
    <property type="entry name" value="Peptidase_M50"/>
</dbReference>
<evidence type="ECO:0000313" key="13">
    <source>
        <dbReference type="EMBL" id="ATX76109.1"/>
    </source>
</evidence>
<dbReference type="AlphaFoldDB" id="A0A2K8KPZ9"/>
<comment type="subcellular location">
    <subcellularLocation>
        <location evidence="2">Membrane</location>
        <topology evidence="2">Multi-pass membrane protein</topology>
    </subcellularLocation>
</comment>
<keyword evidence="9 11" id="KW-0482">Metalloprotease</keyword>
<dbReference type="GO" id="GO:0046872">
    <property type="term" value="F:metal ion binding"/>
    <property type="evidence" value="ECO:0007669"/>
    <property type="project" value="UniProtKB-KW"/>
</dbReference>
<dbReference type="KEGG" id="rfo:REIFOR_00942"/>
<evidence type="ECO:0000259" key="12">
    <source>
        <dbReference type="PROSITE" id="PS50106"/>
    </source>
</evidence>
<keyword evidence="10 11" id="KW-0472">Membrane</keyword>
<dbReference type="Pfam" id="PF17820">
    <property type="entry name" value="PDZ_6"/>
    <property type="match status" value="2"/>
</dbReference>
<feature type="domain" description="PDZ" evidence="12">
    <location>
        <begin position="223"/>
        <end position="289"/>
    </location>
</feature>
<comment type="cofactor">
    <cofactor evidence="1 11">
        <name>Zn(2+)</name>
        <dbReference type="ChEBI" id="CHEBI:29105"/>
    </cofactor>
</comment>
<dbReference type="InterPro" id="IPR001478">
    <property type="entry name" value="PDZ"/>
</dbReference>
<dbReference type="EC" id="3.4.24.-" evidence="11"/>
<evidence type="ECO:0000256" key="6">
    <source>
        <dbReference type="ARBA" id="ARBA00022801"/>
    </source>
</evidence>
<evidence type="ECO:0000256" key="2">
    <source>
        <dbReference type="ARBA" id="ARBA00004141"/>
    </source>
</evidence>
<keyword evidence="7 11" id="KW-0862">Zinc</keyword>
<dbReference type="PANTHER" id="PTHR42837:SF2">
    <property type="entry name" value="MEMBRANE METALLOPROTEASE ARASP2, CHLOROPLASTIC-RELATED"/>
    <property type="match status" value="1"/>
</dbReference>
<dbReference type="CDD" id="cd06163">
    <property type="entry name" value="S2P-M50_PDZ_RseP-like"/>
    <property type="match status" value="2"/>
</dbReference>
<evidence type="ECO:0000256" key="4">
    <source>
        <dbReference type="ARBA" id="ARBA00022670"/>
    </source>
</evidence>
<evidence type="ECO:0000256" key="5">
    <source>
        <dbReference type="ARBA" id="ARBA00022692"/>
    </source>
</evidence>
<keyword evidence="5 11" id="KW-0812">Transmembrane</keyword>
<keyword evidence="11" id="KW-0479">Metal-binding</keyword>
<dbReference type="Proteomes" id="UP000229757">
    <property type="component" value="Chromosome"/>
</dbReference>
<dbReference type="EMBL" id="CP011797">
    <property type="protein sequence ID" value="ATX76109.1"/>
    <property type="molecule type" value="Genomic_DNA"/>
</dbReference>
<evidence type="ECO:0000256" key="1">
    <source>
        <dbReference type="ARBA" id="ARBA00001947"/>
    </source>
</evidence>
<sequence length="449" mass="49055">MLLLNSVFGMLLALGILVTVHEYGHFWMARRFGVKVERFSVGFGRPIWRRTDRSGTEFVVAWIPLGGYVKMLDEREGPVPTELLGQTFNSKTAPQKIAIALAGPITNFLFAIVAFALMYSIGVQDLVPLIDHPRDDSPAQQADMTRGDRIVAIDGRSVDSFTDLSLALASRVGESGLIDISLIRQQSKKSVQLPIENWLAEQDSPDPLHNLGLSPEMPIHPALIGWLEAGGPAEQSGLAVGDRVLAINGSALATWSEWVDRVQSSPGQVLTLSIERAEQRLELTLVPGSKMQEERTIGYVGTGSAPLAWSEQQLTTVRLWPWQAAWRGLTDTVQMSVLSYNMLWKMATGKVSLKQIGGPISMAKMAGLSVGTGFESFIGFLALISISLAIVNLLPIPVLDGGHVVIHSIEWLRGKALSDRAQIIGTQVGMVFIMSLMLLTFYNDIGRLM</sequence>
<comment type="similarity">
    <text evidence="3 11">Belongs to the peptidase M50B family.</text>
</comment>